<accession>A0ABV3P035</accession>
<dbReference type="EMBL" id="JBFMVT010000002">
    <property type="protein sequence ID" value="MEW7315103.1"/>
    <property type="molecule type" value="Genomic_DNA"/>
</dbReference>
<comment type="caution">
    <text evidence="1">The sequence shown here is derived from an EMBL/GenBank/DDBJ whole genome shotgun (WGS) entry which is preliminary data.</text>
</comment>
<keyword evidence="2" id="KW-1185">Reference proteome</keyword>
<organism evidence="1 2">
    <name type="scientific">Buttiauxella gaviniae</name>
    <dbReference type="NCBI Taxonomy" id="82990"/>
    <lineage>
        <taxon>Bacteria</taxon>
        <taxon>Pseudomonadati</taxon>
        <taxon>Pseudomonadota</taxon>
        <taxon>Gammaproteobacteria</taxon>
        <taxon>Enterobacterales</taxon>
        <taxon>Enterobacteriaceae</taxon>
        <taxon>Buttiauxella</taxon>
    </lineage>
</organism>
<gene>
    <name evidence="1" type="ORF">AB1E22_20740</name>
</gene>
<evidence type="ECO:0000313" key="2">
    <source>
        <dbReference type="Proteomes" id="UP001555342"/>
    </source>
</evidence>
<sequence>MSFEYIVHFVEHKDEVFSIITKKIMEHVSTAQLTDDLNALWIPSEYPGWIDFSIEKSDDGFFIVSNLSGNIRDIIFSFIESALIKLNVKYLIEDV</sequence>
<name>A0ABV3P035_9ENTR</name>
<protein>
    <submittedName>
        <fullName evidence="1">Uncharacterized protein</fullName>
    </submittedName>
</protein>
<evidence type="ECO:0000313" key="1">
    <source>
        <dbReference type="EMBL" id="MEW7315103.1"/>
    </source>
</evidence>
<proteinExistence type="predicted"/>
<reference evidence="1 2" key="1">
    <citation type="submission" date="2024-07" db="EMBL/GenBank/DDBJ databases">
        <authorList>
            <person name="Wang L."/>
        </authorList>
    </citation>
    <scope>NUCLEOTIDE SEQUENCE [LARGE SCALE GENOMIC DNA]</scope>
    <source>
        <strain evidence="1 2">WL359</strain>
    </source>
</reference>
<dbReference type="Proteomes" id="UP001555342">
    <property type="component" value="Unassembled WGS sequence"/>
</dbReference>
<dbReference type="RefSeq" id="WP_367597105.1">
    <property type="nucleotide sequence ID" value="NZ_JBFMVT010000002.1"/>
</dbReference>